<evidence type="ECO:0000313" key="1">
    <source>
        <dbReference type="EMBL" id="MCC2124867.1"/>
    </source>
</evidence>
<dbReference type="Proteomes" id="UP001198220">
    <property type="component" value="Unassembled WGS sequence"/>
</dbReference>
<dbReference type="RefSeq" id="WP_118768925.1">
    <property type="nucleotide sequence ID" value="NZ_JAJEPS010000001.1"/>
</dbReference>
<keyword evidence="2" id="KW-1185">Reference proteome</keyword>
<dbReference type="EMBL" id="JAJEPS010000001">
    <property type="protein sequence ID" value="MCC2124867.1"/>
    <property type="molecule type" value="Genomic_DNA"/>
</dbReference>
<organism evidence="1 2">
    <name type="scientific">Hominiventricola filiformis</name>
    <dbReference type="NCBI Taxonomy" id="2885352"/>
    <lineage>
        <taxon>Bacteria</taxon>
        <taxon>Bacillati</taxon>
        <taxon>Bacillota</taxon>
        <taxon>Clostridia</taxon>
        <taxon>Lachnospirales</taxon>
        <taxon>Lachnospiraceae</taxon>
        <taxon>Hominiventricola</taxon>
    </lineage>
</organism>
<sequence length="75" mass="8821">MKEYEIVHEIFNECANNQMRDVFFEEAEVEDPESYVRARHKDKELHLEKTVQADGSVVIDIESAGLLQRYSFTEI</sequence>
<comment type="caution">
    <text evidence="1">The sequence shown here is derived from an EMBL/GenBank/DDBJ whole genome shotgun (WGS) entry which is preliminary data.</text>
</comment>
<name>A0AAE3D9L8_9FIRM</name>
<dbReference type="AlphaFoldDB" id="A0AAE3D9L8"/>
<reference evidence="1 2" key="1">
    <citation type="submission" date="2021-10" db="EMBL/GenBank/DDBJ databases">
        <title>Anaerobic single-cell dispensing facilitates the cultivation of human gut bacteria.</title>
        <authorList>
            <person name="Afrizal A."/>
        </authorList>
    </citation>
    <scope>NUCLEOTIDE SEQUENCE [LARGE SCALE GENOMIC DNA]</scope>
    <source>
        <strain evidence="1 2">CLA-AA-H276</strain>
    </source>
</reference>
<accession>A0AAE3D9L8</accession>
<evidence type="ECO:0000313" key="2">
    <source>
        <dbReference type="Proteomes" id="UP001198220"/>
    </source>
</evidence>
<gene>
    <name evidence="1" type="ORF">LKD36_01590</name>
</gene>
<proteinExistence type="predicted"/>
<protein>
    <submittedName>
        <fullName evidence="1">Uncharacterized protein</fullName>
    </submittedName>
</protein>